<comment type="subcellular location">
    <subcellularLocation>
        <location evidence="1">Cell membrane</location>
        <topology evidence="1">Multi-pass membrane protein</topology>
    </subcellularLocation>
</comment>
<feature type="transmembrane region" description="Helical" evidence="8">
    <location>
        <begin position="34"/>
        <end position="57"/>
    </location>
</feature>
<dbReference type="NCBIfam" id="TIGR03426">
    <property type="entry name" value="shape_MreD"/>
    <property type="match status" value="1"/>
</dbReference>
<feature type="transmembrane region" description="Helical" evidence="8">
    <location>
        <begin position="6"/>
        <end position="27"/>
    </location>
</feature>
<gene>
    <name evidence="9" type="primary">mreD</name>
    <name evidence="9" type="ORF">JJN12_04950</name>
</gene>
<keyword evidence="4 8" id="KW-0812">Transmembrane</keyword>
<reference evidence="9 10" key="1">
    <citation type="submission" date="2021-01" db="EMBL/GenBank/DDBJ databases">
        <title>Isolation and description of Catonella massiliensis sp. nov., a novel Catonella species, isolated from a stable periodontitis subject.</title>
        <authorList>
            <person name="Antezack A."/>
            <person name="Boxberger M."/>
            <person name="La Scola B."/>
            <person name="Monnet-Corti V."/>
        </authorList>
    </citation>
    <scope>NUCLEOTIDE SEQUENCE [LARGE SCALE GENOMIC DNA]</scope>
    <source>
        <strain evidence="9 10">Marseille-Q4567</strain>
    </source>
</reference>
<feature type="transmembrane region" description="Helical" evidence="8">
    <location>
        <begin position="69"/>
        <end position="85"/>
    </location>
</feature>
<keyword evidence="3" id="KW-1003">Cell membrane</keyword>
<evidence type="ECO:0000256" key="8">
    <source>
        <dbReference type="SAM" id="Phobius"/>
    </source>
</evidence>
<evidence type="ECO:0000256" key="1">
    <source>
        <dbReference type="ARBA" id="ARBA00004651"/>
    </source>
</evidence>
<dbReference type="RefSeq" id="WP_208428641.1">
    <property type="nucleotide sequence ID" value="NZ_JAEPRJ010000001.1"/>
</dbReference>
<evidence type="ECO:0000256" key="2">
    <source>
        <dbReference type="ARBA" id="ARBA00007776"/>
    </source>
</evidence>
<evidence type="ECO:0000256" key="5">
    <source>
        <dbReference type="ARBA" id="ARBA00022960"/>
    </source>
</evidence>
<keyword evidence="6 8" id="KW-1133">Transmembrane helix</keyword>
<keyword evidence="5" id="KW-0133">Cell shape</keyword>
<proteinExistence type="inferred from homology"/>
<dbReference type="EMBL" id="JAEPRJ010000001">
    <property type="protein sequence ID" value="MBK5897135.1"/>
    <property type="molecule type" value="Genomic_DNA"/>
</dbReference>
<evidence type="ECO:0000313" key="10">
    <source>
        <dbReference type="Proteomes" id="UP000604730"/>
    </source>
</evidence>
<name>A0ABS1IZ89_9FIRM</name>
<comment type="caution">
    <text evidence="9">The sequence shown here is derived from an EMBL/GenBank/DDBJ whole genome shotgun (WGS) entry which is preliminary data.</text>
</comment>
<dbReference type="InterPro" id="IPR007227">
    <property type="entry name" value="Cell_shape_determining_MreD"/>
</dbReference>
<comment type="similarity">
    <text evidence="2">Belongs to the MreD family.</text>
</comment>
<dbReference type="Pfam" id="PF04093">
    <property type="entry name" value="MreD"/>
    <property type="match status" value="1"/>
</dbReference>
<feature type="transmembrane region" description="Helical" evidence="8">
    <location>
        <begin position="97"/>
        <end position="121"/>
    </location>
</feature>
<protein>
    <submittedName>
        <fullName evidence="9">Rod shape-determining protein MreD</fullName>
    </submittedName>
</protein>
<evidence type="ECO:0000256" key="3">
    <source>
        <dbReference type="ARBA" id="ARBA00022475"/>
    </source>
</evidence>
<keyword evidence="7 8" id="KW-0472">Membrane</keyword>
<keyword evidence="10" id="KW-1185">Reference proteome</keyword>
<evidence type="ECO:0000256" key="7">
    <source>
        <dbReference type="ARBA" id="ARBA00023136"/>
    </source>
</evidence>
<organism evidence="9 10">
    <name type="scientific">Catonella massiliensis</name>
    <dbReference type="NCBI Taxonomy" id="2799636"/>
    <lineage>
        <taxon>Bacteria</taxon>
        <taxon>Bacillati</taxon>
        <taxon>Bacillota</taxon>
        <taxon>Clostridia</taxon>
        <taxon>Lachnospirales</taxon>
        <taxon>Lachnospiraceae</taxon>
        <taxon>Catonella</taxon>
    </lineage>
</organism>
<evidence type="ECO:0000313" key="9">
    <source>
        <dbReference type="EMBL" id="MBK5897135.1"/>
    </source>
</evidence>
<sequence>MKRVIGSFIMVVLLYLLQTTIFNNIAIAGVKPNVILIPIVIVGYRYGRVQGMVLGFFTGLFIDLNESDYLGYYALFYLIIGYLVGFSSKLYSNDSTLVPLGLVGASDMVLNFLIYVTGFLLRNRLDLPYYMIRIILPELVYTMIVAALLYRVIDFVYLRIDSIGKGDEA</sequence>
<evidence type="ECO:0000256" key="6">
    <source>
        <dbReference type="ARBA" id="ARBA00022989"/>
    </source>
</evidence>
<accession>A0ABS1IZ89</accession>
<evidence type="ECO:0000256" key="4">
    <source>
        <dbReference type="ARBA" id="ARBA00022692"/>
    </source>
</evidence>
<feature type="transmembrane region" description="Helical" evidence="8">
    <location>
        <begin position="127"/>
        <end position="150"/>
    </location>
</feature>
<dbReference type="Proteomes" id="UP000604730">
    <property type="component" value="Unassembled WGS sequence"/>
</dbReference>